<dbReference type="EMBL" id="CP040749">
    <property type="protein sequence ID" value="QCX39126.1"/>
    <property type="molecule type" value="Genomic_DNA"/>
</dbReference>
<sequence>MKILFIIESLSSGGKERRLVSLIKVLSKRDNFNCELLLLSDKIHFTEIADIDVNISYLKRNIKKDIKILSKFNNLLKVIKPDIVHCWDNIAAFHFAPICKFKGIPFINSMITTAPPKLSKLSKRYFFNAVSYPFSDVILTNSKAGLGSYSVPQNKGKVIYNGFDLDRIDVNQKPEMIRQKLQIRNKKVVGMVASFTEKKDYQTFFTAGEIVLEKFKDVIFIAIGDGPNLKVLKKSIKPINNESFLFLGRQQDVESIVNIFDIGVLATFTEGISNAIMEYMVFEKPVIATGGGGTKELVINNETGYHIDAQNPVLLAEKILFLLNNPELAKSFGEKGAERIKSIFSIENMVNETIAMYREFSSN</sequence>
<name>A0A5B7TVM1_9FLAO</name>
<keyword evidence="1" id="KW-0328">Glycosyltransferase</keyword>
<dbReference type="Proteomes" id="UP000306229">
    <property type="component" value="Chromosome"/>
</dbReference>
<organism evidence="5 6">
    <name type="scientific">Aureibaculum algae</name>
    <dbReference type="NCBI Taxonomy" id="2584122"/>
    <lineage>
        <taxon>Bacteria</taxon>
        <taxon>Pseudomonadati</taxon>
        <taxon>Bacteroidota</taxon>
        <taxon>Flavobacteriia</taxon>
        <taxon>Flavobacteriales</taxon>
        <taxon>Flavobacteriaceae</taxon>
        <taxon>Aureibaculum</taxon>
    </lineage>
</organism>
<evidence type="ECO:0000256" key="1">
    <source>
        <dbReference type="ARBA" id="ARBA00022676"/>
    </source>
</evidence>
<evidence type="ECO:0000313" key="6">
    <source>
        <dbReference type="Proteomes" id="UP000306229"/>
    </source>
</evidence>
<dbReference type="Pfam" id="PF00534">
    <property type="entry name" value="Glycos_transf_1"/>
    <property type="match status" value="1"/>
</dbReference>
<feature type="domain" description="Glycosyltransferase subfamily 4-like N-terminal" evidence="4">
    <location>
        <begin position="13"/>
        <end position="167"/>
    </location>
</feature>
<dbReference type="Pfam" id="PF13439">
    <property type="entry name" value="Glyco_transf_4"/>
    <property type="match status" value="1"/>
</dbReference>
<dbReference type="RefSeq" id="WP_138949991.1">
    <property type="nucleotide sequence ID" value="NZ_CP040749.1"/>
</dbReference>
<proteinExistence type="predicted"/>
<evidence type="ECO:0000256" key="2">
    <source>
        <dbReference type="ARBA" id="ARBA00022679"/>
    </source>
</evidence>
<dbReference type="KEGG" id="fbe:FF125_12020"/>
<keyword evidence="2 5" id="KW-0808">Transferase</keyword>
<dbReference type="InterPro" id="IPR001296">
    <property type="entry name" value="Glyco_trans_1"/>
</dbReference>
<dbReference type="OrthoDB" id="7560678at2"/>
<gene>
    <name evidence="5" type="ORF">FF125_12020</name>
</gene>
<feature type="domain" description="Glycosyl transferase family 1" evidence="3">
    <location>
        <begin position="177"/>
        <end position="338"/>
    </location>
</feature>
<dbReference type="PANTHER" id="PTHR12526">
    <property type="entry name" value="GLYCOSYLTRANSFERASE"/>
    <property type="match status" value="1"/>
</dbReference>
<dbReference type="AlphaFoldDB" id="A0A5B7TVM1"/>
<evidence type="ECO:0000313" key="5">
    <source>
        <dbReference type="EMBL" id="QCX39126.1"/>
    </source>
</evidence>
<dbReference type="PANTHER" id="PTHR12526:SF629">
    <property type="entry name" value="TEICHURONIC ACID BIOSYNTHESIS GLYCOSYLTRANSFERASE TUAH-RELATED"/>
    <property type="match status" value="1"/>
</dbReference>
<accession>A0A5B7TVM1</accession>
<dbReference type="GO" id="GO:0016757">
    <property type="term" value="F:glycosyltransferase activity"/>
    <property type="evidence" value="ECO:0007669"/>
    <property type="project" value="UniProtKB-KW"/>
</dbReference>
<evidence type="ECO:0000259" key="4">
    <source>
        <dbReference type="Pfam" id="PF13439"/>
    </source>
</evidence>
<reference evidence="5 6" key="1">
    <citation type="submission" date="2019-05" db="EMBL/GenBank/DDBJ databases">
        <title>Algicella ahnfeltiae gen. nov., sp. nov., a novel marine bacterium of the family Flavobacteriaceae isolated from a red alga.</title>
        <authorList>
            <person name="Nedashkovskaya O.I."/>
            <person name="Kukhlevskiy A.D."/>
            <person name="Kim S.-G."/>
            <person name="Zhukova N.V."/>
            <person name="Mikhailov V.V."/>
        </authorList>
    </citation>
    <scope>NUCLEOTIDE SEQUENCE [LARGE SCALE GENOMIC DNA]</scope>
    <source>
        <strain evidence="5 6">10Alg115</strain>
    </source>
</reference>
<dbReference type="SUPFAM" id="SSF53756">
    <property type="entry name" value="UDP-Glycosyltransferase/glycogen phosphorylase"/>
    <property type="match status" value="1"/>
</dbReference>
<protein>
    <submittedName>
        <fullName evidence="5">Glycosyltransferase</fullName>
    </submittedName>
</protein>
<dbReference type="InterPro" id="IPR028098">
    <property type="entry name" value="Glyco_trans_4-like_N"/>
</dbReference>
<keyword evidence="6" id="KW-1185">Reference proteome</keyword>
<evidence type="ECO:0000259" key="3">
    <source>
        <dbReference type="Pfam" id="PF00534"/>
    </source>
</evidence>
<dbReference type="Gene3D" id="3.40.50.2000">
    <property type="entry name" value="Glycogen Phosphorylase B"/>
    <property type="match status" value="2"/>
</dbReference>